<protein>
    <submittedName>
        <fullName evidence="2">Uncharacterized protein</fullName>
    </submittedName>
</protein>
<evidence type="ECO:0000313" key="3">
    <source>
        <dbReference type="Proteomes" id="UP000265520"/>
    </source>
</evidence>
<name>A0A392VAM3_9FABA</name>
<accession>A0A392VAM3</accession>
<evidence type="ECO:0000313" key="2">
    <source>
        <dbReference type="EMBL" id="MCI83530.1"/>
    </source>
</evidence>
<comment type="caution">
    <text evidence="2">The sequence shown here is derived from an EMBL/GenBank/DDBJ whole genome shotgun (WGS) entry which is preliminary data.</text>
</comment>
<organism evidence="2 3">
    <name type="scientific">Trifolium medium</name>
    <dbReference type="NCBI Taxonomy" id="97028"/>
    <lineage>
        <taxon>Eukaryota</taxon>
        <taxon>Viridiplantae</taxon>
        <taxon>Streptophyta</taxon>
        <taxon>Embryophyta</taxon>
        <taxon>Tracheophyta</taxon>
        <taxon>Spermatophyta</taxon>
        <taxon>Magnoliopsida</taxon>
        <taxon>eudicotyledons</taxon>
        <taxon>Gunneridae</taxon>
        <taxon>Pentapetalae</taxon>
        <taxon>rosids</taxon>
        <taxon>fabids</taxon>
        <taxon>Fabales</taxon>
        <taxon>Fabaceae</taxon>
        <taxon>Papilionoideae</taxon>
        <taxon>50 kb inversion clade</taxon>
        <taxon>NPAAA clade</taxon>
        <taxon>Hologalegina</taxon>
        <taxon>IRL clade</taxon>
        <taxon>Trifolieae</taxon>
        <taxon>Trifolium</taxon>
    </lineage>
</organism>
<dbReference type="Proteomes" id="UP000265520">
    <property type="component" value="Unassembled WGS sequence"/>
</dbReference>
<dbReference type="AlphaFoldDB" id="A0A392VAM3"/>
<reference evidence="2 3" key="1">
    <citation type="journal article" date="2018" name="Front. Plant Sci.">
        <title>Red Clover (Trifolium pratense) and Zigzag Clover (T. medium) - A Picture of Genomic Similarities and Differences.</title>
        <authorList>
            <person name="Dluhosova J."/>
            <person name="Istvanek J."/>
            <person name="Nedelnik J."/>
            <person name="Repkova J."/>
        </authorList>
    </citation>
    <scope>NUCLEOTIDE SEQUENCE [LARGE SCALE GENOMIC DNA]</scope>
    <source>
        <strain evidence="3">cv. 10/8</strain>
        <tissue evidence="2">Leaf</tissue>
    </source>
</reference>
<sequence>MASSSQHHNNDGEDVNTTVHTSPRRTILSHVRNTDLQVLPETESRDGQDVSWASEDGDLVVLTE</sequence>
<feature type="region of interest" description="Disordered" evidence="1">
    <location>
        <begin position="1"/>
        <end position="64"/>
    </location>
</feature>
<keyword evidence="3" id="KW-1185">Reference proteome</keyword>
<evidence type="ECO:0000256" key="1">
    <source>
        <dbReference type="SAM" id="MobiDB-lite"/>
    </source>
</evidence>
<proteinExistence type="predicted"/>
<dbReference type="EMBL" id="LXQA011069341">
    <property type="protein sequence ID" value="MCI83530.1"/>
    <property type="molecule type" value="Genomic_DNA"/>
</dbReference>
<feature type="non-terminal residue" evidence="2">
    <location>
        <position position="64"/>
    </location>
</feature>